<evidence type="ECO:0000313" key="2">
    <source>
        <dbReference type="EMBL" id="EAR84525.1"/>
    </source>
</evidence>
<feature type="compositionally biased region" description="Basic and acidic residues" evidence="1">
    <location>
        <begin position="243"/>
        <end position="256"/>
    </location>
</feature>
<evidence type="ECO:0000313" key="3">
    <source>
        <dbReference type="Proteomes" id="UP000009168"/>
    </source>
</evidence>
<name>Q22GZ9_TETTS</name>
<dbReference type="RefSeq" id="XP_001032188.1">
    <property type="nucleotide sequence ID" value="XM_001032188.1"/>
</dbReference>
<dbReference type="InParanoid" id="Q22GZ9"/>
<dbReference type="AlphaFoldDB" id="Q22GZ9"/>
<keyword evidence="3" id="KW-1185">Reference proteome</keyword>
<dbReference type="GeneID" id="7823634"/>
<feature type="region of interest" description="Disordered" evidence="1">
    <location>
        <begin position="242"/>
        <end position="274"/>
    </location>
</feature>
<protein>
    <submittedName>
        <fullName evidence="2">Zinc finger, C2H2 type family protein</fullName>
    </submittedName>
</protein>
<accession>Q22GZ9</accession>
<feature type="region of interest" description="Disordered" evidence="1">
    <location>
        <begin position="1"/>
        <end position="27"/>
    </location>
</feature>
<feature type="compositionally biased region" description="Low complexity" evidence="1">
    <location>
        <begin position="260"/>
        <end position="271"/>
    </location>
</feature>
<proteinExistence type="predicted"/>
<evidence type="ECO:0000256" key="1">
    <source>
        <dbReference type="SAM" id="MobiDB-lite"/>
    </source>
</evidence>
<dbReference type="EMBL" id="GG662502">
    <property type="protein sequence ID" value="EAR84525.1"/>
    <property type="molecule type" value="Genomic_DNA"/>
</dbReference>
<reference evidence="3" key="1">
    <citation type="journal article" date="2006" name="PLoS Biol.">
        <title>Macronuclear genome sequence of the ciliate Tetrahymena thermophila, a model eukaryote.</title>
        <authorList>
            <person name="Eisen J.A."/>
            <person name="Coyne R.S."/>
            <person name="Wu M."/>
            <person name="Wu D."/>
            <person name="Thiagarajan M."/>
            <person name="Wortman J.R."/>
            <person name="Badger J.H."/>
            <person name="Ren Q."/>
            <person name="Amedeo P."/>
            <person name="Jones K.M."/>
            <person name="Tallon L.J."/>
            <person name="Delcher A.L."/>
            <person name="Salzberg S.L."/>
            <person name="Silva J.C."/>
            <person name="Haas B.J."/>
            <person name="Majoros W.H."/>
            <person name="Farzad M."/>
            <person name="Carlton J.M."/>
            <person name="Smith R.K. Jr."/>
            <person name="Garg J."/>
            <person name="Pearlman R.E."/>
            <person name="Karrer K.M."/>
            <person name="Sun L."/>
            <person name="Manning G."/>
            <person name="Elde N.C."/>
            <person name="Turkewitz A.P."/>
            <person name="Asai D.J."/>
            <person name="Wilkes D.E."/>
            <person name="Wang Y."/>
            <person name="Cai H."/>
            <person name="Collins K."/>
            <person name="Stewart B.A."/>
            <person name="Lee S.R."/>
            <person name="Wilamowska K."/>
            <person name="Weinberg Z."/>
            <person name="Ruzzo W.L."/>
            <person name="Wloga D."/>
            <person name="Gaertig J."/>
            <person name="Frankel J."/>
            <person name="Tsao C.-C."/>
            <person name="Gorovsky M.A."/>
            <person name="Keeling P.J."/>
            <person name="Waller R.F."/>
            <person name="Patron N.J."/>
            <person name="Cherry J.M."/>
            <person name="Stover N.A."/>
            <person name="Krieger C.J."/>
            <person name="del Toro C."/>
            <person name="Ryder H.F."/>
            <person name="Williamson S.C."/>
            <person name="Barbeau R.A."/>
            <person name="Hamilton E.P."/>
            <person name="Orias E."/>
        </authorList>
    </citation>
    <scope>NUCLEOTIDE SEQUENCE [LARGE SCALE GENOMIC DNA]</scope>
    <source>
        <strain evidence="3">SB210</strain>
    </source>
</reference>
<gene>
    <name evidence="2" type="ORF">TTHERM_00655530</name>
</gene>
<dbReference type="KEGG" id="tet:TTHERM_00655530"/>
<dbReference type="HOGENOM" id="CLU_576839_0_0_1"/>
<organism evidence="2 3">
    <name type="scientific">Tetrahymena thermophila (strain SB210)</name>
    <dbReference type="NCBI Taxonomy" id="312017"/>
    <lineage>
        <taxon>Eukaryota</taxon>
        <taxon>Sar</taxon>
        <taxon>Alveolata</taxon>
        <taxon>Ciliophora</taxon>
        <taxon>Intramacronucleata</taxon>
        <taxon>Oligohymenophorea</taxon>
        <taxon>Hymenostomatida</taxon>
        <taxon>Tetrahymenina</taxon>
        <taxon>Tetrahymenidae</taxon>
        <taxon>Tetrahymena</taxon>
    </lineage>
</organism>
<dbReference type="Proteomes" id="UP000009168">
    <property type="component" value="Unassembled WGS sequence"/>
</dbReference>
<sequence>MGNKRPLEDQFLDESQIDQDDRSSSDQNNKAEIFKNFECKCGKVYCLQSSLFNHIKIKHDNNKQDFVVPRGIPTGRPKKQDCQNNGIKKYEQIKNQKPKDVDQNTWDKIQIYRNPLFQNLIIGFKDKMRSDFIESEEIMQQNWSEYEKNRQKLFKIIQFPVRDVKQICNTTDSILQAWGILLRPDYQVGLYQIFISQYLLKFYDLPDQKRDLIKSQIQNNPNNQRASKIIKEILNQQYEIQQNDDKQQNEEQKQDDNEPENQQNLQQVPQIQDEKQYEKLEDHVQDSEVKYEDDKMEKQNIENTYVFDPNEIMQQIKNDDQSCNRQDLQQNISYLNNQAFNVPSFRLIYDISQKSFAPTLQESSLISQFMRINGREFLDNDDEDFQ</sequence>